<gene>
    <name evidence="4" type="primary">Dmoj\GI16193</name>
    <name evidence="4" type="ORF">Dmoj_GI16193</name>
</gene>
<dbReference type="InterPro" id="IPR043138">
    <property type="entry name" value="GGT_lsub"/>
</dbReference>
<dbReference type="InParanoid" id="B4L6E5"/>
<proteinExistence type="predicted"/>
<dbReference type="InterPro" id="IPR029055">
    <property type="entry name" value="Ntn_hydrolases_N"/>
</dbReference>
<evidence type="ECO:0000313" key="4">
    <source>
        <dbReference type="EMBL" id="EDW05941.2"/>
    </source>
</evidence>
<dbReference type="OrthoDB" id="1081007at2759"/>
<name>B4L6E5_DROMO</name>
<evidence type="ECO:0000313" key="5">
    <source>
        <dbReference type="Proteomes" id="UP000009192"/>
    </source>
</evidence>
<dbReference type="Gene3D" id="3.60.20.40">
    <property type="match status" value="1"/>
</dbReference>
<dbReference type="SUPFAM" id="SSF56235">
    <property type="entry name" value="N-terminal nucleophile aminohydrolases (Ntn hydrolases)"/>
    <property type="match status" value="1"/>
</dbReference>
<dbReference type="SMR" id="B4L6E5"/>
<dbReference type="MEROPS" id="T03.005"/>
<feature type="active site" description="Nucleophile" evidence="2">
    <location>
        <position position="306"/>
    </location>
</feature>
<dbReference type="KEGG" id="dmo:Dmoj_GI16193"/>
<accession>B4L6E5</accession>
<feature type="binding site" evidence="3">
    <location>
        <begin position="376"/>
        <end position="377"/>
    </location>
    <ligand>
        <name>L-glutamate</name>
        <dbReference type="ChEBI" id="CHEBI:29985"/>
    </ligand>
</feature>
<dbReference type="Gene3D" id="1.10.246.130">
    <property type="match status" value="1"/>
</dbReference>
<dbReference type="EMBL" id="CH933812">
    <property type="protein sequence ID" value="EDW05941.2"/>
    <property type="molecule type" value="Genomic_DNA"/>
</dbReference>
<dbReference type="AlphaFoldDB" id="B4L6E5"/>
<dbReference type="PANTHER" id="PTHR11686:SF72">
    <property type="entry name" value="GAMMA-GLUTAMYL TRANSPEPTIDASE, ISOFORM A"/>
    <property type="match status" value="1"/>
</dbReference>
<dbReference type="eggNOG" id="KOG2410">
    <property type="taxonomic scope" value="Eukaryota"/>
</dbReference>
<keyword evidence="1" id="KW-1202">Platelet aggregation activating toxin</keyword>
<feature type="binding site" evidence="3">
    <location>
        <position position="399"/>
    </location>
    <ligand>
        <name>L-glutamate</name>
        <dbReference type="ChEBI" id="CHEBI:29985"/>
    </ligand>
</feature>
<keyword evidence="5" id="KW-1185">Reference proteome</keyword>
<dbReference type="FunFam" id="1.10.246.130:FF:000001">
    <property type="entry name" value="Gamma-glutamyltransferase 5 isoform 1"/>
    <property type="match status" value="1"/>
</dbReference>
<dbReference type="PRINTS" id="PR01210">
    <property type="entry name" value="GGTRANSPTASE"/>
</dbReference>
<dbReference type="FunCoup" id="B4L6E5">
    <property type="interactions" value="127"/>
</dbReference>
<reference evidence="4 5" key="1">
    <citation type="journal article" date="2007" name="Nature">
        <title>Evolution of genes and genomes on the Drosophila phylogeny.</title>
        <authorList>
            <consortium name="Drosophila 12 Genomes Consortium"/>
            <person name="Clark A.G."/>
            <person name="Eisen M.B."/>
            <person name="Smith D.R."/>
            <person name="Bergman C.M."/>
            <person name="Oliver B."/>
            <person name="Markow T.A."/>
            <person name="Kaufman T.C."/>
            <person name="Kellis M."/>
            <person name="Gelbart W."/>
            <person name="Iyer V.N."/>
            <person name="Pollard D.A."/>
            <person name="Sackton T.B."/>
            <person name="Larracuente A.M."/>
            <person name="Singh N.D."/>
            <person name="Abad J.P."/>
            <person name="Abt D.N."/>
            <person name="Adryan B."/>
            <person name="Aguade M."/>
            <person name="Akashi H."/>
            <person name="Anderson W.W."/>
            <person name="Aquadro C.F."/>
            <person name="Ardell D.H."/>
            <person name="Arguello R."/>
            <person name="Artieri C.G."/>
            <person name="Barbash D.A."/>
            <person name="Barker D."/>
            <person name="Barsanti P."/>
            <person name="Batterham P."/>
            <person name="Batzoglou S."/>
            <person name="Begun D."/>
            <person name="Bhutkar A."/>
            <person name="Blanco E."/>
            <person name="Bosak S.A."/>
            <person name="Bradley R.K."/>
            <person name="Brand A.D."/>
            <person name="Brent M.R."/>
            <person name="Brooks A.N."/>
            <person name="Brown R.H."/>
            <person name="Butlin R.K."/>
            <person name="Caggese C."/>
            <person name="Calvi B.R."/>
            <person name="Bernardo de Carvalho A."/>
            <person name="Caspi A."/>
            <person name="Castrezana S."/>
            <person name="Celniker S.E."/>
            <person name="Chang J.L."/>
            <person name="Chapple C."/>
            <person name="Chatterji S."/>
            <person name="Chinwalla A."/>
            <person name="Civetta A."/>
            <person name="Clifton S.W."/>
            <person name="Comeron J.M."/>
            <person name="Costello J.C."/>
            <person name="Coyne J.A."/>
            <person name="Daub J."/>
            <person name="David R.G."/>
            <person name="Delcher A.L."/>
            <person name="Delehaunty K."/>
            <person name="Do C.B."/>
            <person name="Ebling H."/>
            <person name="Edwards K."/>
            <person name="Eickbush T."/>
            <person name="Evans J.D."/>
            <person name="Filipski A."/>
            <person name="Findeiss S."/>
            <person name="Freyhult E."/>
            <person name="Fulton L."/>
            <person name="Fulton R."/>
            <person name="Garcia A.C."/>
            <person name="Gardiner A."/>
            <person name="Garfield D.A."/>
            <person name="Garvin B.E."/>
            <person name="Gibson G."/>
            <person name="Gilbert D."/>
            <person name="Gnerre S."/>
            <person name="Godfrey J."/>
            <person name="Good R."/>
            <person name="Gotea V."/>
            <person name="Gravely B."/>
            <person name="Greenberg A.J."/>
            <person name="Griffiths-Jones S."/>
            <person name="Gross S."/>
            <person name="Guigo R."/>
            <person name="Gustafson E.A."/>
            <person name="Haerty W."/>
            <person name="Hahn M.W."/>
            <person name="Halligan D.L."/>
            <person name="Halpern A.L."/>
            <person name="Halter G.M."/>
            <person name="Han M.V."/>
            <person name="Heger A."/>
            <person name="Hillier L."/>
            <person name="Hinrichs A.S."/>
            <person name="Holmes I."/>
            <person name="Hoskins R.A."/>
            <person name="Hubisz M.J."/>
            <person name="Hultmark D."/>
            <person name="Huntley M.A."/>
            <person name="Jaffe D.B."/>
            <person name="Jagadeeshan S."/>
            <person name="Jeck W.R."/>
            <person name="Johnson J."/>
            <person name="Jones C.D."/>
            <person name="Jordan W.C."/>
            <person name="Karpen G.H."/>
            <person name="Kataoka E."/>
            <person name="Keightley P.D."/>
            <person name="Kheradpour P."/>
            <person name="Kirkness E.F."/>
            <person name="Koerich L.B."/>
            <person name="Kristiansen K."/>
            <person name="Kudrna D."/>
            <person name="Kulathinal R.J."/>
            <person name="Kumar S."/>
            <person name="Kwok R."/>
            <person name="Lander E."/>
            <person name="Langley C.H."/>
            <person name="Lapoint R."/>
            <person name="Lazzaro B.P."/>
            <person name="Lee S.J."/>
            <person name="Levesque L."/>
            <person name="Li R."/>
            <person name="Lin C.F."/>
            <person name="Lin M.F."/>
            <person name="Lindblad-Toh K."/>
            <person name="Llopart A."/>
            <person name="Long M."/>
            <person name="Low L."/>
            <person name="Lozovsky E."/>
            <person name="Lu J."/>
            <person name="Luo M."/>
            <person name="Machado C.A."/>
            <person name="Makalowski W."/>
            <person name="Marzo M."/>
            <person name="Matsuda M."/>
            <person name="Matzkin L."/>
            <person name="McAllister B."/>
            <person name="McBride C.S."/>
            <person name="McKernan B."/>
            <person name="McKernan K."/>
            <person name="Mendez-Lago M."/>
            <person name="Minx P."/>
            <person name="Mollenhauer M.U."/>
            <person name="Montooth K."/>
            <person name="Mount S.M."/>
            <person name="Mu X."/>
            <person name="Myers E."/>
            <person name="Negre B."/>
            <person name="Newfeld S."/>
            <person name="Nielsen R."/>
            <person name="Noor M.A."/>
            <person name="O'Grady P."/>
            <person name="Pachter L."/>
            <person name="Papaceit M."/>
            <person name="Parisi M.J."/>
            <person name="Parisi M."/>
            <person name="Parts L."/>
            <person name="Pedersen J.S."/>
            <person name="Pesole G."/>
            <person name="Phillippy A.M."/>
            <person name="Ponting C.P."/>
            <person name="Pop M."/>
            <person name="Porcelli D."/>
            <person name="Powell J.R."/>
            <person name="Prohaska S."/>
            <person name="Pruitt K."/>
            <person name="Puig M."/>
            <person name="Quesneville H."/>
            <person name="Ram K.R."/>
            <person name="Rand D."/>
            <person name="Rasmussen M.D."/>
            <person name="Reed L.K."/>
            <person name="Reenan R."/>
            <person name="Reily A."/>
            <person name="Remington K.A."/>
            <person name="Rieger T.T."/>
            <person name="Ritchie M.G."/>
            <person name="Robin C."/>
            <person name="Rogers Y.H."/>
            <person name="Rohde C."/>
            <person name="Rozas J."/>
            <person name="Rubenfield M.J."/>
            <person name="Ruiz A."/>
            <person name="Russo S."/>
            <person name="Salzberg S.L."/>
            <person name="Sanchez-Gracia A."/>
            <person name="Saranga D.J."/>
            <person name="Sato H."/>
            <person name="Schaeffer S.W."/>
            <person name="Schatz M.C."/>
            <person name="Schlenke T."/>
            <person name="Schwartz R."/>
            <person name="Segarra C."/>
            <person name="Singh R.S."/>
            <person name="Sirot L."/>
            <person name="Sirota M."/>
            <person name="Sisneros N.B."/>
            <person name="Smith C.D."/>
            <person name="Smith T.F."/>
            <person name="Spieth J."/>
            <person name="Stage D.E."/>
            <person name="Stark A."/>
            <person name="Stephan W."/>
            <person name="Strausberg R.L."/>
            <person name="Strempel S."/>
            <person name="Sturgill D."/>
            <person name="Sutton G."/>
            <person name="Sutton G.G."/>
            <person name="Tao W."/>
            <person name="Teichmann S."/>
            <person name="Tobari Y.N."/>
            <person name="Tomimura Y."/>
            <person name="Tsolas J.M."/>
            <person name="Valente V.L."/>
            <person name="Venter E."/>
            <person name="Venter J.C."/>
            <person name="Vicario S."/>
            <person name="Vieira F.G."/>
            <person name="Vilella A.J."/>
            <person name="Villasante A."/>
            <person name="Walenz B."/>
            <person name="Wang J."/>
            <person name="Wasserman M."/>
            <person name="Watts T."/>
            <person name="Wilson D."/>
            <person name="Wilson R.K."/>
            <person name="Wing R.A."/>
            <person name="Wolfner M.F."/>
            <person name="Wong A."/>
            <person name="Wong G.K."/>
            <person name="Wu C.I."/>
            <person name="Wu G."/>
            <person name="Yamamoto D."/>
            <person name="Yang H.P."/>
            <person name="Yang S.P."/>
            <person name="Yorke J.A."/>
            <person name="Yoshida K."/>
            <person name="Zdobnov E."/>
            <person name="Zhang P."/>
            <person name="Zhang Y."/>
            <person name="Zimin A.V."/>
            <person name="Baldwin J."/>
            <person name="Abdouelleil A."/>
            <person name="Abdulkadir J."/>
            <person name="Abebe A."/>
            <person name="Abera B."/>
            <person name="Abreu J."/>
            <person name="Acer S.C."/>
            <person name="Aftuck L."/>
            <person name="Alexander A."/>
            <person name="An P."/>
            <person name="Anderson E."/>
            <person name="Anderson S."/>
            <person name="Arachi H."/>
            <person name="Azer M."/>
            <person name="Bachantsang P."/>
            <person name="Barry A."/>
            <person name="Bayul T."/>
            <person name="Berlin A."/>
            <person name="Bessette D."/>
            <person name="Bloom T."/>
            <person name="Blye J."/>
            <person name="Boguslavskiy L."/>
            <person name="Bonnet C."/>
            <person name="Boukhgalter B."/>
            <person name="Bourzgui I."/>
            <person name="Brown A."/>
            <person name="Cahill P."/>
            <person name="Channer S."/>
            <person name="Cheshatsang Y."/>
            <person name="Chuda L."/>
            <person name="Citroen M."/>
            <person name="Collymore A."/>
            <person name="Cooke P."/>
            <person name="Costello M."/>
            <person name="D'Aco K."/>
            <person name="Daza R."/>
            <person name="De Haan G."/>
            <person name="DeGray S."/>
            <person name="DeMaso C."/>
            <person name="Dhargay N."/>
            <person name="Dooley K."/>
            <person name="Dooley E."/>
            <person name="Doricent M."/>
            <person name="Dorje P."/>
            <person name="Dorjee K."/>
            <person name="Dupes A."/>
            <person name="Elong R."/>
            <person name="Falk J."/>
            <person name="Farina A."/>
            <person name="Faro S."/>
            <person name="Ferguson D."/>
            <person name="Fisher S."/>
            <person name="Foley C.D."/>
            <person name="Franke A."/>
            <person name="Friedrich D."/>
            <person name="Gadbois L."/>
            <person name="Gearin G."/>
            <person name="Gearin C.R."/>
            <person name="Giannoukos G."/>
            <person name="Goode T."/>
            <person name="Graham J."/>
            <person name="Grandbois E."/>
            <person name="Grewal S."/>
            <person name="Gyaltsen K."/>
            <person name="Hafez N."/>
            <person name="Hagos B."/>
            <person name="Hall J."/>
            <person name="Henson C."/>
            <person name="Hollinger A."/>
            <person name="Honan T."/>
            <person name="Huard M.D."/>
            <person name="Hughes L."/>
            <person name="Hurhula B."/>
            <person name="Husby M.E."/>
            <person name="Kamat A."/>
            <person name="Kanga B."/>
            <person name="Kashin S."/>
            <person name="Khazanovich D."/>
            <person name="Kisner P."/>
            <person name="Lance K."/>
            <person name="Lara M."/>
            <person name="Lee W."/>
            <person name="Lennon N."/>
            <person name="Letendre F."/>
            <person name="LeVine R."/>
            <person name="Lipovsky A."/>
            <person name="Liu X."/>
            <person name="Liu J."/>
            <person name="Liu S."/>
            <person name="Lokyitsang T."/>
            <person name="Lokyitsang Y."/>
            <person name="Lubonja R."/>
            <person name="Lui A."/>
            <person name="MacDonald P."/>
            <person name="Magnisalis V."/>
            <person name="Maru K."/>
            <person name="Matthews C."/>
            <person name="McCusker W."/>
            <person name="McDonough S."/>
            <person name="Mehta T."/>
            <person name="Meldrim J."/>
            <person name="Meneus L."/>
            <person name="Mihai O."/>
            <person name="Mihalev A."/>
            <person name="Mihova T."/>
            <person name="Mittelman R."/>
            <person name="Mlenga V."/>
            <person name="Montmayeur A."/>
            <person name="Mulrain L."/>
            <person name="Navidi A."/>
            <person name="Naylor J."/>
            <person name="Negash T."/>
            <person name="Nguyen T."/>
            <person name="Nguyen N."/>
            <person name="Nicol R."/>
            <person name="Norbu C."/>
            <person name="Norbu N."/>
            <person name="Novod N."/>
            <person name="O'Neill B."/>
            <person name="Osman S."/>
            <person name="Markiewicz E."/>
            <person name="Oyono O.L."/>
            <person name="Patti C."/>
            <person name="Phunkhang P."/>
            <person name="Pierre F."/>
            <person name="Priest M."/>
            <person name="Raghuraman S."/>
            <person name="Rege F."/>
            <person name="Reyes R."/>
            <person name="Rise C."/>
            <person name="Rogov P."/>
            <person name="Ross K."/>
            <person name="Ryan E."/>
            <person name="Settipalli S."/>
            <person name="Shea T."/>
            <person name="Sherpa N."/>
            <person name="Shi L."/>
            <person name="Shih D."/>
            <person name="Sparrow T."/>
            <person name="Spaulding J."/>
            <person name="Stalker J."/>
            <person name="Stange-Thomann N."/>
            <person name="Stavropoulos S."/>
            <person name="Stone C."/>
            <person name="Strader C."/>
            <person name="Tesfaye S."/>
            <person name="Thomson T."/>
            <person name="Thoulutsang Y."/>
            <person name="Thoulutsang D."/>
            <person name="Topham K."/>
            <person name="Topping I."/>
            <person name="Tsamla T."/>
            <person name="Vassiliev H."/>
            <person name="Vo A."/>
            <person name="Wangchuk T."/>
            <person name="Wangdi T."/>
            <person name="Weiand M."/>
            <person name="Wilkinson J."/>
            <person name="Wilson A."/>
            <person name="Yadav S."/>
            <person name="Young G."/>
            <person name="Yu Q."/>
            <person name="Zembek L."/>
            <person name="Zhong D."/>
            <person name="Zimmer A."/>
            <person name="Zwirko Z."/>
            <person name="Jaffe D.B."/>
            <person name="Alvarez P."/>
            <person name="Brockman W."/>
            <person name="Butler J."/>
            <person name="Chin C."/>
            <person name="Gnerre S."/>
            <person name="Grabherr M."/>
            <person name="Kleber M."/>
            <person name="Mauceli E."/>
            <person name="MacCallum I."/>
        </authorList>
    </citation>
    <scope>NUCLEOTIDE SEQUENCE [LARGE SCALE GENOMIC DNA]</scope>
    <source>
        <strain evidence="5">Tucson 15081-1352.22</strain>
    </source>
</reference>
<dbReference type="Pfam" id="PF01019">
    <property type="entry name" value="G_glu_transpept"/>
    <property type="match status" value="1"/>
</dbReference>
<dbReference type="FunFam" id="3.60.20.40:FF:000001">
    <property type="entry name" value="Gamma-glutamyltranspeptidase 1"/>
    <property type="match status" value="1"/>
</dbReference>
<sequence length="502" mass="55551">MLCEGVVLPHSMGLGGGFTATIYTKKTGHMEVLTALETAPAAVTEDMFVGQENINGAITSGVPSAVYGYWKLHQKYGKLPWERLFEPTIEICRRGILVSRHLAGALAHNEEHIRNEISMSEVFINPATNDPYKEGEIMYRHVLANTLEIVAIEGPEVIYRGGRIGRMLIEDIKATGGIITEHDLKDYDVRWEKPLRARINNGHELFTSPLPSSGAVLAFILNVMESMYVSSRDKYWHRLIETYKHAFGYRTKLGDIHFEPSVREIYKNLINPKFAAKIRKLILDDRTFEDISYYGANYSNVEDHGTAHISVLAPNGDAISVTSTINGPFGAKVRSRQTGIILNNEMDNFSKPDVMSAFNIPASPANNIKPGKRPMSSICPSIVLDDGGNVALVVGGAGAFKITTSVAQAILHYFVLREPIQEAVNSGRLHHHLVPMVIDAEPEVPKHTINYLLNLGHKVNILTKDTAFSALTAIGYMEDEPEPVCDHRRIGSAVVVELTNDN</sequence>
<evidence type="ECO:0000256" key="3">
    <source>
        <dbReference type="PIRSR" id="PIRSR600101-2"/>
    </source>
</evidence>
<dbReference type="GO" id="GO:0005886">
    <property type="term" value="C:plasma membrane"/>
    <property type="evidence" value="ECO:0007669"/>
    <property type="project" value="TreeGrafter"/>
</dbReference>
<feature type="binding site" evidence="3">
    <location>
        <begin position="324"/>
        <end position="326"/>
    </location>
    <ligand>
        <name>L-glutamate</name>
        <dbReference type="ChEBI" id="CHEBI:29985"/>
    </ligand>
</feature>
<dbReference type="GO" id="GO:0036374">
    <property type="term" value="F:glutathione hydrolase activity"/>
    <property type="evidence" value="ECO:0007669"/>
    <property type="project" value="InterPro"/>
</dbReference>
<evidence type="ECO:0008006" key="6">
    <source>
        <dbReference type="Google" id="ProtNLM"/>
    </source>
</evidence>
<dbReference type="HOGENOM" id="CLU_014813_4_2_1"/>
<dbReference type="InterPro" id="IPR043137">
    <property type="entry name" value="GGT_ssub_C"/>
</dbReference>
<organism evidence="4 5">
    <name type="scientific">Drosophila mojavensis</name>
    <name type="common">Fruit fly</name>
    <dbReference type="NCBI Taxonomy" id="7230"/>
    <lineage>
        <taxon>Eukaryota</taxon>
        <taxon>Metazoa</taxon>
        <taxon>Ecdysozoa</taxon>
        <taxon>Arthropoda</taxon>
        <taxon>Hexapoda</taxon>
        <taxon>Insecta</taxon>
        <taxon>Pterygota</taxon>
        <taxon>Neoptera</taxon>
        <taxon>Endopterygota</taxon>
        <taxon>Diptera</taxon>
        <taxon>Brachycera</taxon>
        <taxon>Muscomorpha</taxon>
        <taxon>Ephydroidea</taxon>
        <taxon>Drosophilidae</taxon>
        <taxon>Drosophila</taxon>
    </lineage>
</organism>
<evidence type="ECO:0000256" key="2">
    <source>
        <dbReference type="PIRSR" id="PIRSR600101-1"/>
    </source>
</evidence>
<protein>
    <recommendedName>
        <fullName evidence="6">Gamma-glutamyltransferase</fullName>
    </recommendedName>
</protein>
<dbReference type="GO" id="GO:0006751">
    <property type="term" value="P:glutathione catabolic process"/>
    <property type="evidence" value="ECO:0007669"/>
    <property type="project" value="InterPro"/>
</dbReference>
<keyword evidence="1" id="KW-1199">Hemostasis impairing toxin</keyword>
<dbReference type="InterPro" id="IPR000101">
    <property type="entry name" value="GGT_peptidase"/>
</dbReference>
<evidence type="ECO:0000256" key="1">
    <source>
        <dbReference type="ARBA" id="ARBA00084097"/>
    </source>
</evidence>
<keyword evidence="1" id="KW-0800">Toxin</keyword>
<dbReference type="PANTHER" id="PTHR11686">
    <property type="entry name" value="GAMMA GLUTAMYL TRANSPEPTIDASE"/>
    <property type="match status" value="1"/>
</dbReference>
<dbReference type="Proteomes" id="UP000009192">
    <property type="component" value="Unassembled WGS sequence"/>
</dbReference>